<dbReference type="PROSITE" id="PS51257">
    <property type="entry name" value="PROKAR_LIPOPROTEIN"/>
    <property type="match status" value="1"/>
</dbReference>
<dbReference type="InterPro" id="IPR052063">
    <property type="entry name" value="Polysaccharide_Lyase_1"/>
</dbReference>
<feature type="compositionally biased region" description="Basic and acidic residues" evidence="3">
    <location>
        <begin position="694"/>
        <end position="723"/>
    </location>
</feature>
<dbReference type="PANTHER" id="PTHR42970:SF1">
    <property type="entry name" value="PECTATE LYASE C-RELATED"/>
    <property type="match status" value="1"/>
</dbReference>
<keyword evidence="4" id="KW-0732">Signal</keyword>
<dbReference type="EMBL" id="JACYFG010000007">
    <property type="protein sequence ID" value="MBD5779123.1"/>
    <property type="molecule type" value="Genomic_DNA"/>
</dbReference>
<comment type="caution">
    <text evidence="5">The sequence shown here is derived from an EMBL/GenBank/DDBJ whole genome shotgun (WGS) entry which is preliminary data.</text>
</comment>
<dbReference type="GO" id="GO:0046872">
    <property type="term" value="F:metal ion binding"/>
    <property type="evidence" value="ECO:0007669"/>
    <property type="project" value="UniProtKB-KW"/>
</dbReference>
<reference evidence="5" key="1">
    <citation type="submission" date="2020-09" db="EMBL/GenBank/DDBJ databases">
        <title>Pelagicoccus enzymogenes sp. nov. with an EPS production, isolated from marine sediment.</title>
        <authorList>
            <person name="Feng X."/>
        </authorList>
    </citation>
    <scope>NUCLEOTIDE SEQUENCE</scope>
    <source>
        <strain evidence="5">NFK12</strain>
    </source>
</reference>
<dbReference type="InterPro" id="IPR011050">
    <property type="entry name" value="Pectin_lyase_fold/virulence"/>
</dbReference>
<sequence length="747" mass="81081">MNYPKPCLRVLMAFAIMSGSCLEAEGMAPLRVDLNAQARNDMETEHWTNWQASGAAASRSFDGVTVRLTADKRGGELRFEGSKALIVTGLTLGADAAVVAGGEPSVMTLELRGLPAGTHTFTSFHGSIGTKLEGAYSVLVDGVPLARVTPAAQAESNEDLASAFVRFEAKRGKAVTIQIVADGTDPVVLNGFAIDDTDPKHRALKPSPANYERHADGDRGRVRLSWTPADSAVTQNVFFASDRDAEEAVRRVAAAEKHSDSFWNSVPQGRAVEVPIEPNNSLLHYAWRVDSIDPHGNVTRGDIWRFRVRHLAFPTAEGYGRFAIGGRGGRVLHVTNLNDSGPGSLRAAVEATGPRTVVFDVSGLISLESKLVFGEENEFLTIAGQTAPGKGICIRNYTFGGIGSRDTIVRFIRLRMGDLAGETMDGMGLASGDHSIVDHCSISWSIDEAFSSRGAKNITFQRNLISEALNVAGHRKYGENKGHGYAGSISGNVGSFHHSLLAHNAGRNWSLAGAIDQANRHAGRLDIRNMVVYNWRNRTTDGGAREVNFVNNYYKPGPASEVMTYLNPQYENPSFGPQQYYVSGNVMEGVVGPEGPASGYEGMRVRGKQPWPVTVEQPFFESYVTTHSAEEAYENVLADVGCNVPMLDDHDKRVIQEVRTGTTTFVGSRSGLPGLPDSQTDVGGWEDYPVVHRPENWDTDRDGLPDQWEARKGLDPRDGKDGAEDPDGDGYTHLEDYLNWLAAGNTF</sequence>
<organism evidence="5 6">
    <name type="scientific">Pelagicoccus enzymogenes</name>
    <dbReference type="NCBI Taxonomy" id="2773457"/>
    <lineage>
        <taxon>Bacteria</taxon>
        <taxon>Pseudomonadati</taxon>
        <taxon>Verrucomicrobiota</taxon>
        <taxon>Opitutia</taxon>
        <taxon>Puniceicoccales</taxon>
        <taxon>Pelagicoccaceae</taxon>
        <taxon>Pelagicoccus</taxon>
    </lineage>
</organism>
<dbReference type="SUPFAM" id="SSF51126">
    <property type="entry name" value="Pectin lyase-like"/>
    <property type="match status" value="1"/>
</dbReference>
<evidence type="ECO:0000313" key="6">
    <source>
        <dbReference type="Proteomes" id="UP000622317"/>
    </source>
</evidence>
<evidence type="ECO:0000256" key="1">
    <source>
        <dbReference type="ARBA" id="ARBA00022723"/>
    </source>
</evidence>
<keyword evidence="2" id="KW-0325">Glycoprotein</keyword>
<proteinExistence type="predicted"/>
<dbReference type="Gene3D" id="2.160.20.10">
    <property type="entry name" value="Single-stranded right-handed beta-helix, Pectin lyase-like"/>
    <property type="match status" value="1"/>
</dbReference>
<feature type="region of interest" description="Disordered" evidence="3">
    <location>
        <begin position="694"/>
        <end position="731"/>
    </location>
</feature>
<dbReference type="RefSeq" id="WP_191616262.1">
    <property type="nucleotide sequence ID" value="NZ_JACYFG010000007.1"/>
</dbReference>
<accession>A0A927F643</accession>
<evidence type="ECO:0000256" key="2">
    <source>
        <dbReference type="ARBA" id="ARBA00023180"/>
    </source>
</evidence>
<evidence type="ECO:0000256" key="4">
    <source>
        <dbReference type="SAM" id="SignalP"/>
    </source>
</evidence>
<protein>
    <submittedName>
        <fullName evidence="5">T9SS C-terminal target domain-containing protein</fullName>
    </submittedName>
</protein>
<evidence type="ECO:0000313" key="5">
    <source>
        <dbReference type="EMBL" id="MBD5779123.1"/>
    </source>
</evidence>
<evidence type="ECO:0000256" key="3">
    <source>
        <dbReference type="SAM" id="MobiDB-lite"/>
    </source>
</evidence>
<feature type="signal peptide" evidence="4">
    <location>
        <begin position="1"/>
        <end position="23"/>
    </location>
</feature>
<feature type="chain" id="PRO_5037287980" evidence="4">
    <location>
        <begin position="24"/>
        <end position="747"/>
    </location>
</feature>
<dbReference type="Proteomes" id="UP000622317">
    <property type="component" value="Unassembled WGS sequence"/>
</dbReference>
<dbReference type="InterPro" id="IPR012334">
    <property type="entry name" value="Pectin_lyas_fold"/>
</dbReference>
<keyword evidence="1" id="KW-0479">Metal-binding</keyword>
<gene>
    <name evidence="5" type="ORF">IEN85_06430</name>
</gene>
<dbReference type="AlphaFoldDB" id="A0A927F643"/>
<dbReference type="PANTHER" id="PTHR42970">
    <property type="entry name" value="PECTATE LYASE C-RELATED"/>
    <property type="match status" value="1"/>
</dbReference>
<keyword evidence="6" id="KW-1185">Reference proteome</keyword>
<name>A0A927F643_9BACT</name>